<accession>A0A9D1HDT6</accession>
<dbReference type="PROSITE" id="PS50006">
    <property type="entry name" value="FHA_DOMAIN"/>
    <property type="match status" value="1"/>
</dbReference>
<dbReference type="Proteomes" id="UP000824164">
    <property type="component" value="Unassembled WGS sequence"/>
</dbReference>
<dbReference type="InterPro" id="IPR032030">
    <property type="entry name" value="YscD_cytoplasmic_dom"/>
</dbReference>
<dbReference type="AlphaFoldDB" id="A0A9D1HDT6"/>
<name>A0A9D1HDT6_9FIRM</name>
<feature type="domain" description="FHA" evidence="2">
    <location>
        <begin position="142"/>
        <end position="195"/>
    </location>
</feature>
<feature type="region of interest" description="Disordered" evidence="1">
    <location>
        <begin position="15"/>
        <end position="100"/>
    </location>
</feature>
<sequence>MNLVRCENGHFYDKDKNSGGCPYCAQISNSPREAGPKNQPASPLPSRSEPDTAAVAPHPSSGLSSPVRPAAPAPAPAPKADENAPKPSAPRQPLSDIREDTDDNCTIGYYSRVIGVEPVVGWLVCTEGEYKGESFKLKSGRNFIGRAANMDVVLSADHSISRFKHAAVIYEPRSRQFIVTAGESRELCYLNGEVVLSNMKMEAYDVLNLGSTSLTLVPFCGKRFSWEEGLSDDED</sequence>
<dbReference type="SUPFAM" id="SSF49879">
    <property type="entry name" value="SMAD/FHA domain"/>
    <property type="match status" value="1"/>
</dbReference>
<evidence type="ECO:0000259" key="2">
    <source>
        <dbReference type="PROSITE" id="PS50006"/>
    </source>
</evidence>
<dbReference type="Gene3D" id="2.60.200.20">
    <property type="match status" value="1"/>
</dbReference>
<reference evidence="3" key="1">
    <citation type="submission" date="2020-10" db="EMBL/GenBank/DDBJ databases">
        <authorList>
            <person name="Gilroy R."/>
        </authorList>
    </citation>
    <scope>NUCLEOTIDE SEQUENCE</scope>
    <source>
        <strain evidence="3">CHK187-14744</strain>
    </source>
</reference>
<comment type="caution">
    <text evidence="3">The sequence shown here is derived from an EMBL/GenBank/DDBJ whole genome shotgun (WGS) entry which is preliminary data.</text>
</comment>
<proteinExistence type="predicted"/>
<dbReference type="InterPro" id="IPR000253">
    <property type="entry name" value="FHA_dom"/>
</dbReference>
<protein>
    <submittedName>
        <fullName evidence="3">FHA domain-containing protein</fullName>
    </submittedName>
</protein>
<dbReference type="CDD" id="cd00060">
    <property type="entry name" value="FHA"/>
    <property type="match status" value="1"/>
</dbReference>
<evidence type="ECO:0000256" key="1">
    <source>
        <dbReference type="SAM" id="MobiDB-lite"/>
    </source>
</evidence>
<organism evidence="3 4">
    <name type="scientific">Candidatus Onthocola gallistercoris</name>
    <dbReference type="NCBI Taxonomy" id="2840876"/>
    <lineage>
        <taxon>Bacteria</taxon>
        <taxon>Bacillati</taxon>
        <taxon>Bacillota</taxon>
        <taxon>Bacilli</taxon>
        <taxon>Candidatus Onthocola</taxon>
    </lineage>
</organism>
<dbReference type="Pfam" id="PF16697">
    <property type="entry name" value="Yop-YscD_cpl"/>
    <property type="match status" value="1"/>
</dbReference>
<dbReference type="EMBL" id="DVLT01000001">
    <property type="protein sequence ID" value="HIU01648.1"/>
    <property type="molecule type" value="Genomic_DNA"/>
</dbReference>
<evidence type="ECO:0000313" key="3">
    <source>
        <dbReference type="EMBL" id="HIU01648.1"/>
    </source>
</evidence>
<evidence type="ECO:0000313" key="4">
    <source>
        <dbReference type="Proteomes" id="UP000824164"/>
    </source>
</evidence>
<reference evidence="3" key="2">
    <citation type="journal article" date="2021" name="PeerJ">
        <title>Extensive microbial diversity within the chicken gut microbiome revealed by metagenomics and culture.</title>
        <authorList>
            <person name="Gilroy R."/>
            <person name="Ravi A."/>
            <person name="Getino M."/>
            <person name="Pursley I."/>
            <person name="Horton D.L."/>
            <person name="Alikhan N.F."/>
            <person name="Baker D."/>
            <person name="Gharbi K."/>
            <person name="Hall N."/>
            <person name="Watson M."/>
            <person name="Adriaenssens E.M."/>
            <person name="Foster-Nyarko E."/>
            <person name="Jarju S."/>
            <person name="Secka A."/>
            <person name="Antonio M."/>
            <person name="Oren A."/>
            <person name="Chaudhuri R.R."/>
            <person name="La Ragione R."/>
            <person name="Hildebrand F."/>
            <person name="Pallen M.J."/>
        </authorList>
    </citation>
    <scope>NUCLEOTIDE SEQUENCE</scope>
    <source>
        <strain evidence="3">CHK187-14744</strain>
    </source>
</reference>
<dbReference type="InterPro" id="IPR008984">
    <property type="entry name" value="SMAD_FHA_dom_sf"/>
</dbReference>
<gene>
    <name evidence="3" type="ORF">IAB63_00150</name>
</gene>